<evidence type="ECO:0000259" key="1">
    <source>
        <dbReference type="Pfam" id="PF06114"/>
    </source>
</evidence>
<dbReference type="InterPro" id="IPR052345">
    <property type="entry name" value="Rad_response_metalloprotease"/>
</dbReference>
<dbReference type="AlphaFoldDB" id="A0A2S5T8I8"/>
<dbReference type="EMBL" id="PSNY01000002">
    <property type="protein sequence ID" value="PPE71188.1"/>
    <property type="molecule type" value="Genomic_DNA"/>
</dbReference>
<dbReference type="Proteomes" id="UP000239406">
    <property type="component" value="Unassembled WGS sequence"/>
</dbReference>
<evidence type="ECO:0000313" key="3">
    <source>
        <dbReference type="Proteomes" id="UP000239406"/>
    </source>
</evidence>
<proteinExistence type="predicted"/>
<organism evidence="2 3">
    <name type="scientific">Caldimonas thermodepolymerans</name>
    <dbReference type="NCBI Taxonomy" id="215580"/>
    <lineage>
        <taxon>Bacteria</taxon>
        <taxon>Pseudomonadati</taxon>
        <taxon>Pseudomonadota</taxon>
        <taxon>Betaproteobacteria</taxon>
        <taxon>Burkholderiales</taxon>
        <taxon>Sphaerotilaceae</taxon>
        <taxon>Caldimonas</taxon>
    </lineage>
</organism>
<accession>A0A2S5T8I8</accession>
<gene>
    <name evidence="2" type="ORF">C1702_01835</name>
</gene>
<dbReference type="Pfam" id="PF06114">
    <property type="entry name" value="Peptidase_M78"/>
    <property type="match status" value="1"/>
</dbReference>
<keyword evidence="3" id="KW-1185">Reference proteome</keyword>
<dbReference type="RefSeq" id="WP_104355978.1">
    <property type="nucleotide sequence ID" value="NZ_CP064338.1"/>
</dbReference>
<feature type="domain" description="IrrE N-terminal-like" evidence="1">
    <location>
        <begin position="94"/>
        <end position="175"/>
    </location>
</feature>
<dbReference type="InterPro" id="IPR010359">
    <property type="entry name" value="IrrE_HExxH"/>
</dbReference>
<name>A0A2S5T8I8_9BURK</name>
<evidence type="ECO:0000313" key="2">
    <source>
        <dbReference type="EMBL" id="PPE71188.1"/>
    </source>
</evidence>
<reference evidence="2 3" key="1">
    <citation type="submission" date="2018-02" db="EMBL/GenBank/DDBJ databases">
        <title>Reclassifiation of [Polyangium] brachysporum DSM 7029 as Guopingzhaonella breviflexa gen. nov., sp. nov., a member of the family Comamonadaceae.</title>
        <authorList>
            <person name="Tang B."/>
        </authorList>
    </citation>
    <scope>NUCLEOTIDE SEQUENCE [LARGE SCALE GENOMIC DNA]</scope>
    <source>
        <strain evidence="2 3">DSM 15344</strain>
    </source>
</reference>
<comment type="caution">
    <text evidence="2">The sequence shown here is derived from an EMBL/GenBank/DDBJ whole genome shotgun (WGS) entry which is preliminary data.</text>
</comment>
<sequence length="184" mass="20570">MTIVGHGPRNGFKVAARSTADIRLHAMRLRQLFGITGPRFNAERTLEDLTKYGVTVDVVDDNDPELPRGVEACWVPDTVTLTIRLSVYKAACRGEPRALFTIAHELGHLALAHRRAFHRDASGTCRMFEDSEWQANTFAAEFLMPLDQIKHQRVASAVHIELMFGVSAQAAETRFNKLRGKGEI</sequence>
<dbReference type="PANTHER" id="PTHR43236">
    <property type="entry name" value="ANTITOXIN HIGA1"/>
    <property type="match status" value="1"/>
</dbReference>
<protein>
    <recommendedName>
        <fullName evidence="1">IrrE N-terminal-like domain-containing protein</fullName>
    </recommendedName>
</protein>
<dbReference type="PANTHER" id="PTHR43236:SF1">
    <property type="entry name" value="BLL7220 PROTEIN"/>
    <property type="match status" value="1"/>
</dbReference>
<dbReference type="Gene3D" id="1.10.10.2910">
    <property type="match status" value="1"/>
</dbReference>